<dbReference type="Gene3D" id="3.30.310.170">
    <property type="entry name" value="Outer membrane protein assembly factor BamC"/>
    <property type="match status" value="1"/>
</dbReference>
<feature type="signal peptide" evidence="1">
    <location>
        <begin position="1"/>
        <end position="33"/>
    </location>
</feature>
<name>A0A2A2A6B7_9BURK</name>
<evidence type="ECO:0008006" key="4">
    <source>
        <dbReference type="Google" id="ProtNLM"/>
    </source>
</evidence>
<dbReference type="Pfam" id="PF06804">
    <property type="entry name" value="Lipoprotein_18"/>
    <property type="match status" value="1"/>
</dbReference>
<organism evidence="2 3">
    <name type="scientific">Vandammella animalimorsus</name>
    <dbReference type="NCBI Taxonomy" id="2029117"/>
    <lineage>
        <taxon>Bacteria</taxon>
        <taxon>Pseudomonadati</taxon>
        <taxon>Pseudomonadota</taxon>
        <taxon>Betaproteobacteria</taxon>
        <taxon>Burkholderiales</taxon>
        <taxon>Comamonadaceae</taxon>
        <taxon>Vandammella</taxon>
    </lineage>
</organism>
<dbReference type="EMBL" id="NSJF01000005">
    <property type="protein sequence ID" value="PAT34070.1"/>
    <property type="molecule type" value="Genomic_DNA"/>
</dbReference>
<protein>
    <recommendedName>
        <fullName evidence="4">Outer membrane protein assembly factor BamC</fullName>
    </recommendedName>
</protein>
<evidence type="ECO:0000256" key="1">
    <source>
        <dbReference type="SAM" id="SignalP"/>
    </source>
</evidence>
<comment type="caution">
    <text evidence="2">The sequence shown here is derived from an EMBL/GenBank/DDBJ whole genome shotgun (WGS) entry which is preliminary data.</text>
</comment>
<dbReference type="Proteomes" id="UP000217999">
    <property type="component" value="Unassembled WGS sequence"/>
</dbReference>
<evidence type="ECO:0000313" key="2">
    <source>
        <dbReference type="EMBL" id="PAT34070.1"/>
    </source>
</evidence>
<dbReference type="RefSeq" id="WP_095550246.1">
    <property type="nucleotide sequence ID" value="NZ_NSJF01000005.1"/>
</dbReference>
<dbReference type="InterPro" id="IPR010653">
    <property type="entry name" value="NlpB/DapX"/>
</dbReference>
<dbReference type="AlphaFoldDB" id="A0A2A2A6B7"/>
<accession>A0A2A2A6B7</accession>
<keyword evidence="1" id="KW-0732">Signal</keyword>
<reference evidence="2 3" key="1">
    <citation type="submission" date="2017-08" db="EMBL/GenBank/DDBJ databases">
        <title>WGS of Clinical strains of the CDC Group NO-1 linked to zoonotic infections in humans.</title>
        <authorList>
            <person name="Bernier A.-M."/>
            <person name="Bernard K."/>
        </authorList>
    </citation>
    <scope>NUCLEOTIDE SEQUENCE [LARGE SCALE GENOMIC DNA]</scope>
    <source>
        <strain evidence="2 3">NML03-0146</strain>
    </source>
</reference>
<feature type="chain" id="PRO_5012494215" description="Outer membrane protein assembly factor BamC" evidence="1">
    <location>
        <begin position="34"/>
        <end position="379"/>
    </location>
</feature>
<proteinExistence type="predicted"/>
<sequence length="379" mass="41727">MTRSTASTPRPLQAASLSLAAVALLLSACSSLQGDKIDYKSAKRGTSLEVPPDLTQLSTDTRYAVPGGPVSANALLASQVRQGQGERVAGDSVADVRIHRDGNVRWLSVPRTPDALWEPVRQFWVDNGFVLTMDQPALGIMETDWAENRAKLPQDFIRNTLGKVLDSLYSTGERDKFRTRMERRDDGGTDIYITHRGMVEEFTDRSQERTMWQPRPSDPELETEFLRRLMVQLGVSEEQSQAIAQQSQQEGGVTAGSAGGASLVELGGVPALQLDDGFERAWRRVGAALDRTGFTVEDRDRSQGLYFVRYISPEARRDKPGFFGRMLGQSSSVPAPVRYRILVQGQGQRSHAIVQSEAGAAMAAAEAGRILQLLHEDLR</sequence>
<evidence type="ECO:0000313" key="3">
    <source>
        <dbReference type="Proteomes" id="UP000217999"/>
    </source>
</evidence>
<gene>
    <name evidence="2" type="ORF">CK620_10480</name>
</gene>
<dbReference type="InterPro" id="IPR042268">
    <property type="entry name" value="BamC_C"/>
</dbReference>
<dbReference type="PROSITE" id="PS51257">
    <property type="entry name" value="PROKAR_LIPOPROTEIN"/>
    <property type="match status" value="1"/>
</dbReference>